<protein>
    <submittedName>
        <fullName evidence="1">Uncharacterized protein</fullName>
    </submittedName>
</protein>
<sequence>MAQEIDKDVSDFPRYQQMVIETMYGPDVPYYQQGLQHPNQSAQTFFKLVNQATEPLWDGSLKASTLSTTTRLLNWKSEYNVSDSSFDRLLPIIKDSLPTGAKLPDNFYETKKMLKPLKLPSQRIHIHKNWWQCS</sequence>
<dbReference type="Proteomes" id="UP001157418">
    <property type="component" value="Unassembled WGS sequence"/>
</dbReference>
<comment type="caution">
    <text evidence="1">The sequence shown here is derived from an EMBL/GenBank/DDBJ whole genome shotgun (WGS) entry which is preliminary data.</text>
</comment>
<dbReference type="EMBL" id="CAKMRJ010000001">
    <property type="protein sequence ID" value="CAH1412145.1"/>
    <property type="molecule type" value="Genomic_DNA"/>
</dbReference>
<dbReference type="AlphaFoldDB" id="A0AAU9LDR0"/>
<reference evidence="1 2" key="1">
    <citation type="submission" date="2022-01" db="EMBL/GenBank/DDBJ databases">
        <authorList>
            <person name="Xiong W."/>
            <person name="Schranz E."/>
        </authorList>
    </citation>
    <scope>NUCLEOTIDE SEQUENCE [LARGE SCALE GENOMIC DNA]</scope>
</reference>
<accession>A0AAU9LDR0</accession>
<gene>
    <name evidence="1" type="ORF">LVIROSA_LOCUS182</name>
</gene>
<name>A0AAU9LDR0_9ASTR</name>
<evidence type="ECO:0000313" key="2">
    <source>
        <dbReference type="Proteomes" id="UP001157418"/>
    </source>
</evidence>
<organism evidence="1 2">
    <name type="scientific">Lactuca virosa</name>
    <dbReference type="NCBI Taxonomy" id="75947"/>
    <lineage>
        <taxon>Eukaryota</taxon>
        <taxon>Viridiplantae</taxon>
        <taxon>Streptophyta</taxon>
        <taxon>Embryophyta</taxon>
        <taxon>Tracheophyta</taxon>
        <taxon>Spermatophyta</taxon>
        <taxon>Magnoliopsida</taxon>
        <taxon>eudicotyledons</taxon>
        <taxon>Gunneridae</taxon>
        <taxon>Pentapetalae</taxon>
        <taxon>asterids</taxon>
        <taxon>campanulids</taxon>
        <taxon>Asterales</taxon>
        <taxon>Asteraceae</taxon>
        <taxon>Cichorioideae</taxon>
        <taxon>Cichorieae</taxon>
        <taxon>Lactucinae</taxon>
        <taxon>Lactuca</taxon>
    </lineage>
</organism>
<proteinExistence type="predicted"/>
<evidence type="ECO:0000313" key="1">
    <source>
        <dbReference type="EMBL" id="CAH1412145.1"/>
    </source>
</evidence>
<keyword evidence="2" id="KW-1185">Reference proteome</keyword>